<dbReference type="Pfam" id="PF06941">
    <property type="entry name" value="NT5C"/>
    <property type="match status" value="1"/>
</dbReference>
<dbReference type="Proteomes" id="UP001388673">
    <property type="component" value="Unassembled WGS sequence"/>
</dbReference>
<organism evidence="2 3">
    <name type="scientific">Kwoniella newhampshirensis</name>
    <dbReference type="NCBI Taxonomy" id="1651941"/>
    <lineage>
        <taxon>Eukaryota</taxon>
        <taxon>Fungi</taxon>
        <taxon>Dikarya</taxon>
        <taxon>Basidiomycota</taxon>
        <taxon>Agaricomycotina</taxon>
        <taxon>Tremellomycetes</taxon>
        <taxon>Tremellales</taxon>
        <taxon>Cryptococcaceae</taxon>
        <taxon>Kwoniella</taxon>
    </lineage>
</organism>
<dbReference type="CDD" id="cd01427">
    <property type="entry name" value="HAD_like"/>
    <property type="match status" value="1"/>
</dbReference>
<proteinExistence type="predicted"/>
<dbReference type="GeneID" id="92178716"/>
<dbReference type="EMBL" id="JBCAWK010000003">
    <property type="protein sequence ID" value="KAK8864211.1"/>
    <property type="molecule type" value="Genomic_DNA"/>
</dbReference>
<dbReference type="Gene3D" id="3.40.50.1000">
    <property type="entry name" value="HAD superfamily/HAD-like"/>
    <property type="match status" value="1"/>
</dbReference>
<dbReference type="GO" id="GO:0008253">
    <property type="term" value="F:5'-nucleotidase activity"/>
    <property type="evidence" value="ECO:0007669"/>
    <property type="project" value="InterPro"/>
</dbReference>
<evidence type="ECO:0000313" key="2">
    <source>
        <dbReference type="EMBL" id="KAK8864211.1"/>
    </source>
</evidence>
<keyword evidence="3" id="KW-1185">Reference proteome</keyword>
<dbReference type="KEGG" id="kne:92178716"/>
<dbReference type="SUPFAM" id="SSF56784">
    <property type="entry name" value="HAD-like"/>
    <property type="match status" value="1"/>
</dbReference>
<sequence>MTVFPEQEEDRVATIVASGMGTPIDKEGKGRGGKGTIAVDMDDVLCQTNATIVHMHNELFNTQPPLTLDDFKNYLYWKNRGWTTPEETVGMVQLLYRKGLYMRAPPVPGAKEALHKLKHMGYNLIIITARSENQREGTEDWIAQYLPDIFDEIHFTGAFAHLEPTREEKEGHVARKAFVSHKKRSKAEIIHSTSSLFLIDDSSENAYDVSISLHPHPYPTKVLLFGSYPWNAIVHKPEQLQPLEEMTYLEKEEKGLMGQYEALRKEKIAQGWLPESVERVADWEGVVKWVEKFGEKSRGEGEPTKQ</sequence>
<dbReference type="InterPro" id="IPR010708">
    <property type="entry name" value="5'(3')-deoxyribonucleotidase"/>
</dbReference>
<accession>A0AAW0Z265</accession>
<dbReference type="PANTHER" id="PTHR35134:SF2">
    <property type="entry name" value="NUCLEOTIDASE YQFW-RELATED"/>
    <property type="match status" value="1"/>
</dbReference>
<dbReference type="InterPro" id="IPR036412">
    <property type="entry name" value="HAD-like_sf"/>
</dbReference>
<feature type="active site" description="Proton donor" evidence="1">
    <location>
        <position position="42"/>
    </location>
</feature>
<reference evidence="2 3" key="1">
    <citation type="journal article" date="2024" name="bioRxiv">
        <title>Comparative genomics of Cryptococcus and Kwoniella reveals pathogenesis evolution and contrasting karyotype dynamics via intercentromeric recombination or chromosome fusion.</title>
        <authorList>
            <person name="Coelho M.A."/>
            <person name="David-Palma M."/>
            <person name="Shea T."/>
            <person name="Bowers K."/>
            <person name="McGinley-Smith S."/>
            <person name="Mohammad A.W."/>
            <person name="Gnirke A."/>
            <person name="Yurkov A.M."/>
            <person name="Nowrousian M."/>
            <person name="Sun S."/>
            <person name="Cuomo C.A."/>
            <person name="Heitman J."/>
        </authorList>
    </citation>
    <scope>NUCLEOTIDE SEQUENCE [LARGE SCALE GENOMIC DNA]</scope>
    <source>
        <strain evidence="2 3">CBS 13917</strain>
    </source>
</reference>
<evidence type="ECO:0008006" key="4">
    <source>
        <dbReference type="Google" id="ProtNLM"/>
    </source>
</evidence>
<comment type="caution">
    <text evidence="2">The sequence shown here is derived from an EMBL/GenBank/DDBJ whole genome shotgun (WGS) entry which is preliminary data.</text>
</comment>
<evidence type="ECO:0000256" key="1">
    <source>
        <dbReference type="PIRSR" id="PIRSR610708-1"/>
    </source>
</evidence>
<feature type="active site" description="Nucleophile" evidence="1">
    <location>
        <position position="40"/>
    </location>
</feature>
<evidence type="ECO:0000313" key="3">
    <source>
        <dbReference type="Proteomes" id="UP001388673"/>
    </source>
</evidence>
<dbReference type="GO" id="GO:0009264">
    <property type="term" value="P:deoxyribonucleotide catabolic process"/>
    <property type="evidence" value="ECO:0007669"/>
    <property type="project" value="InterPro"/>
</dbReference>
<protein>
    <recommendedName>
        <fullName evidence="4">FCP1 homology domain-containing protein</fullName>
    </recommendedName>
</protein>
<gene>
    <name evidence="2" type="ORF">IAR55_001457</name>
</gene>
<dbReference type="InterPro" id="IPR052419">
    <property type="entry name" value="5_3-deoxyribonucleotidase-like"/>
</dbReference>
<dbReference type="RefSeq" id="XP_066804507.1">
    <property type="nucleotide sequence ID" value="XM_066944584.1"/>
</dbReference>
<name>A0AAW0Z265_9TREE</name>
<dbReference type="PANTHER" id="PTHR35134">
    <property type="entry name" value="NUCLEOTIDASE YQFW-RELATED"/>
    <property type="match status" value="1"/>
</dbReference>
<dbReference type="InterPro" id="IPR023214">
    <property type="entry name" value="HAD_sf"/>
</dbReference>
<dbReference type="AlphaFoldDB" id="A0AAW0Z265"/>